<reference evidence="1" key="1">
    <citation type="submission" date="2023-01" db="EMBL/GenBank/DDBJ databases">
        <title>Human gut microbiome strain richness.</title>
        <authorList>
            <person name="Chen-Liaw A."/>
        </authorList>
    </citation>
    <scope>NUCLEOTIDE SEQUENCE</scope>
    <source>
        <strain evidence="1">B1_m1001713B170214d0_201011</strain>
    </source>
</reference>
<dbReference type="Proteomes" id="UP001300871">
    <property type="component" value="Unassembled WGS sequence"/>
</dbReference>
<name>A0AAW6APT7_CLOSY</name>
<gene>
    <name evidence="1" type="ORF">PM006_03255</name>
</gene>
<dbReference type="RefSeq" id="WP_150028179.1">
    <property type="nucleotide sequence ID" value="NZ_CACRUA010000027.1"/>
</dbReference>
<protein>
    <submittedName>
        <fullName evidence="1">Uncharacterized protein</fullName>
    </submittedName>
</protein>
<accession>A0AAW6APT7</accession>
<comment type="caution">
    <text evidence="1">The sequence shown here is derived from an EMBL/GenBank/DDBJ whole genome shotgun (WGS) entry which is preliminary data.</text>
</comment>
<dbReference type="AlphaFoldDB" id="A0AAW6APT7"/>
<evidence type="ECO:0000313" key="2">
    <source>
        <dbReference type="Proteomes" id="UP001300871"/>
    </source>
</evidence>
<dbReference type="EMBL" id="JAQLGM010000005">
    <property type="protein sequence ID" value="MDB1999212.1"/>
    <property type="molecule type" value="Genomic_DNA"/>
</dbReference>
<sequence>MMYFYNVEMYENEPELSGVDFWCTYCGTCGGRSLELDKFDEIVDGEYVILKDGVTLSCRKCGKVHEDRKILYKKKPVDPTVNNIPHCPICGSTQLQKIKTSSKIAAGMTVGVFALPYTSKTFKCKSCGYIF</sequence>
<organism evidence="1 2">
    <name type="scientific">Clostridium symbiosum</name>
    <name type="common">Bacteroides symbiosus</name>
    <dbReference type="NCBI Taxonomy" id="1512"/>
    <lineage>
        <taxon>Bacteria</taxon>
        <taxon>Bacillati</taxon>
        <taxon>Bacillota</taxon>
        <taxon>Clostridia</taxon>
        <taxon>Lachnospirales</taxon>
        <taxon>Lachnospiraceae</taxon>
        <taxon>Otoolea</taxon>
    </lineage>
</organism>
<dbReference type="GeneID" id="57970014"/>
<proteinExistence type="predicted"/>
<evidence type="ECO:0000313" key="1">
    <source>
        <dbReference type="EMBL" id="MDB1999212.1"/>
    </source>
</evidence>